<dbReference type="EMBL" id="JAJBZT010000005">
    <property type="protein sequence ID" value="MCB6183977.1"/>
    <property type="molecule type" value="Genomic_DNA"/>
</dbReference>
<feature type="transmembrane region" description="Helical" evidence="4">
    <location>
        <begin position="179"/>
        <end position="197"/>
    </location>
</feature>
<dbReference type="PANTHER" id="PTHR32089">
    <property type="entry name" value="METHYL-ACCEPTING CHEMOTAXIS PROTEIN MCPB"/>
    <property type="match status" value="1"/>
</dbReference>
<dbReference type="SMART" id="SM00086">
    <property type="entry name" value="PAC"/>
    <property type="match status" value="1"/>
</dbReference>
<organism evidence="7 8">
    <name type="scientific">Leeia speluncae</name>
    <dbReference type="NCBI Taxonomy" id="2884804"/>
    <lineage>
        <taxon>Bacteria</taxon>
        <taxon>Pseudomonadati</taxon>
        <taxon>Pseudomonadota</taxon>
        <taxon>Betaproteobacteria</taxon>
        <taxon>Neisseriales</taxon>
        <taxon>Leeiaceae</taxon>
        <taxon>Leeia</taxon>
    </lineage>
</organism>
<dbReference type="Pfam" id="PF00015">
    <property type="entry name" value="MCPsignal"/>
    <property type="match status" value="1"/>
</dbReference>
<dbReference type="Proteomes" id="UP001165395">
    <property type="component" value="Unassembled WGS sequence"/>
</dbReference>
<dbReference type="InterPro" id="IPR000014">
    <property type="entry name" value="PAS"/>
</dbReference>
<feature type="transmembrane region" description="Helical" evidence="4">
    <location>
        <begin position="148"/>
        <end position="167"/>
    </location>
</feature>
<keyword evidence="4" id="KW-0812">Transmembrane</keyword>
<protein>
    <submittedName>
        <fullName evidence="7">Methyl-accepting chemotaxis protein</fullName>
    </submittedName>
</protein>
<dbReference type="InterPro" id="IPR035965">
    <property type="entry name" value="PAS-like_dom_sf"/>
</dbReference>
<dbReference type="InterPro" id="IPR004089">
    <property type="entry name" value="MCPsignal_dom"/>
</dbReference>
<sequence length="529" mass="57343">MRNNQPVTQTEYQLDPDKPIVTRTDTKGRITYANPAFIEISGFSKEELMGQPHNIVRHPDMPPAAYEDMWRTLKAGYPWRGIVKNRTKDGGFYWVEAYATPITENGEITGFISVRNKPTRQQIDKAETLYKALNQGSASMPVTPTTQGIPSLTILLTIIGIAFLTGISEAMPIPHEIGYAIDACGAAIVLGLVFYFYQKVIKPFDAIKQAVRDISEHNYKTNIPAMGSREVYEILTGLRTLRIHVRATLCDVLQVSKSVDHDAHTLQSHASALDNSAEKTQDQMSAMAAALEELSVSVTEIAEATRTSTQQANKTLAIVNDGMAHVDQSILSAGEVVEVVGHTQTKIEALKDAAEQISKLTGTIKSIADQTNLLALNAAIEAARAGEQGRGFAVVADEVRKLAERTTLSTVEIAATVNKIDIGIQDASNQIAEVVNAVEKSTASINHNKDSLMEIAAASEQVRHSASEISNMLEQQSATSQEIANTVASINIMTEQNSASGHAVSEASSELRQTSQSLNELLAQFSKAL</sequence>
<dbReference type="CDD" id="cd00130">
    <property type="entry name" value="PAS"/>
    <property type="match status" value="1"/>
</dbReference>
<evidence type="ECO:0000256" key="4">
    <source>
        <dbReference type="SAM" id="Phobius"/>
    </source>
</evidence>
<evidence type="ECO:0000256" key="3">
    <source>
        <dbReference type="PROSITE-ProRule" id="PRU00284"/>
    </source>
</evidence>
<evidence type="ECO:0000256" key="2">
    <source>
        <dbReference type="ARBA" id="ARBA00029447"/>
    </source>
</evidence>
<dbReference type="SUPFAM" id="SSF55785">
    <property type="entry name" value="PYP-like sensor domain (PAS domain)"/>
    <property type="match status" value="1"/>
</dbReference>
<dbReference type="Pfam" id="PF08447">
    <property type="entry name" value="PAS_3"/>
    <property type="match status" value="1"/>
</dbReference>
<name>A0ABS8D765_9NEIS</name>
<evidence type="ECO:0000259" key="6">
    <source>
        <dbReference type="PROSITE" id="PS50112"/>
    </source>
</evidence>
<keyword evidence="1 3" id="KW-0807">Transducer</keyword>
<dbReference type="NCBIfam" id="TIGR00229">
    <property type="entry name" value="sensory_box"/>
    <property type="match status" value="1"/>
</dbReference>
<keyword evidence="4" id="KW-0472">Membrane</keyword>
<dbReference type="SUPFAM" id="SSF58104">
    <property type="entry name" value="Methyl-accepting chemotaxis protein (MCP) signaling domain"/>
    <property type="match status" value="1"/>
</dbReference>
<dbReference type="PRINTS" id="PR00260">
    <property type="entry name" value="CHEMTRNSDUCR"/>
</dbReference>
<keyword evidence="4" id="KW-1133">Transmembrane helix</keyword>
<dbReference type="PANTHER" id="PTHR32089:SF112">
    <property type="entry name" value="LYSOZYME-LIKE PROTEIN-RELATED"/>
    <property type="match status" value="1"/>
</dbReference>
<comment type="caution">
    <text evidence="7">The sequence shown here is derived from an EMBL/GenBank/DDBJ whole genome shotgun (WGS) entry which is preliminary data.</text>
</comment>
<feature type="domain" description="PAS" evidence="6">
    <location>
        <begin position="21"/>
        <end position="76"/>
    </location>
</feature>
<reference evidence="7" key="1">
    <citation type="submission" date="2021-10" db="EMBL/GenBank/DDBJ databases">
        <title>The complete genome sequence of Leeia sp. TBRC 13508.</title>
        <authorList>
            <person name="Charoenyingcharoen P."/>
            <person name="Yukphan P."/>
        </authorList>
    </citation>
    <scope>NUCLEOTIDE SEQUENCE</scope>
    <source>
        <strain evidence="7">TBRC 13508</strain>
    </source>
</reference>
<keyword evidence="8" id="KW-1185">Reference proteome</keyword>
<dbReference type="SMART" id="SM00091">
    <property type="entry name" value="PAS"/>
    <property type="match status" value="1"/>
</dbReference>
<dbReference type="Gene3D" id="1.10.287.950">
    <property type="entry name" value="Methyl-accepting chemotaxis protein"/>
    <property type="match status" value="1"/>
</dbReference>
<evidence type="ECO:0000259" key="5">
    <source>
        <dbReference type="PROSITE" id="PS50111"/>
    </source>
</evidence>
<dbReference type="InterPro" id="IPR004090">
    <property type="entry name" value="Chemotax_Me-accpt_rcpt"/>
</dbReference>
<comment type="similarity">
    <text evidence="2">Belongs to the methyl-accepting chemotaxis (MCP) protein family.</text>
</comment>
<dbReference type="InterPro" id="IPR001610">
    <property type="entry name" value="PAC"/>
</dbReference>
<evidence type="ECO:0000313" key="8">
    <source>
        <dbReference type="Proteomes" id="UP001165395"/>
    </source>
</evidence>
<dbReference type="PROSITE" id="PS50111">
    <property type="entry name" value="CHEMOTAXIS_TRANSDUC_2"/>
    <property type="match status" value="1"/>
</dbReference>
<dbReference type="SMART" id="SM00283">
    <property type="entry name" value="MA"/>
    <property type="match status" value="1"/>
</dbReference>
<evidence type="ECO:0000313" key="7">
    <source>
        <dbReference type="EMBL" id="MCB6183977.1"/>
    </source>
</evidence>
<gene>
    <name evidence="7" type="ORF">LIN78_10520</name>
</gene>
<dbReference type="PROSITE" id="PS50112">
    <property type="entry name" value="PAS"/>
    <property type="match status" value="1"/>
</dbReference>
<proteinExistence type="inferred from homology"/>
<dbReference type="InterPro" id="IPR013655">
    <property type="entry name" value="PAS_fold_3"/>
</dbReference>
<evidence type="ECO:0000256" key="1">
    <source>
        <dbReference type="ARBA" id="ARBA00023224"/>
    </source>
</evidence>
<dbReference type="CDD" id="cd11386">
    <property type="entry name" value="MCP_signal"/>
    <property type="match status" value="1"/>
</dbReference>
<dbReference type="Gene3D" id="3.30.450.20">
    <property type="entry name" value="PAS domain"/>
    <property type="match status" value="1"/>
</dbReference>
<accession>A0ABS8D765</accession>
<feature type="domain" description="Methyl-accepting transducer" evidence="5">
    <location>
        <begin position="255"/>
        <end position="491"/>
    </location>
</feature>
<dbReference type="RefSeq" id="WP_227180758.1">
    <property type="nucleotide sequence ID" value="NZ_JAJBZT010000005.1"/>
</dbReference>